<keyword evidence="1" id="KW-0472">Membrane</keyword>
<feature type="transmembrane region" description="Helical" evidence="1">
    <location>
        <begin position="115"/>
        <end position="133"/>
    </location>
</feature>
<sequence>MTSQSAHPSTRWRVALLTCGVLLAAGGAGTRPFSAAAAMLVLVAAVAVSVRAIRPRPARSPGTPRVRRGIALWTALLLAIAAWEAYAYVRQPDWLHPSTDHPTLSTLLDPALEQGPLRFAGWLVWLGVGWWLVSR</sequence>
<proteinExistence type="predicted"/>
<organism evidence="2 3">
    <name type="scientific">Nocardia iowensis</name>
    <dbReference type="NCBI Taxonomy" id="204891"/>
    <lineage>
        <taxon>Bacteria</taxon>
        <taxon>Bacillati</taxon>
        <taxon>Actinomycetota</taxon>
        <taxon>Actinomycetes</taxon>
        <taxon>Mycobacteriales</taxon>
        <taxon>Nocardiaceae</taxon>
        <taxon>Nocardia</taxon>
    </lineage>
</organism>
<evidence type="ECO:0000313" key="2">
    <source>
        <dbReference type="EMBL" id="QXN90721.1"/>
    </source>
</evidence>
<dbReference type="Proteomes" id="UP000694257">
    <property type="component" value="Chromosome"/>
</dbReference>
<feature type="transmembrane region" description="Helical" evidence="1">
    <location>
        <begin position="12"/>
        <end position="29"/>
    </location>
</feature>
<name>A0ABX8RTA3_NOCIO</name>
<gene>
    <name evidence="2" type="ORF">KV110_35935</name>
</gene>
<dbReference type="RefSeq" id="WP_218471588.1">
    <property type="nucleotide sequence ID" value="NZ_BAABJN010000006.1"/>
</dbReference>
<evidence type="ECO:0000256" key="1">
    <source>
        <dbReference type="SAM" id="Phobius"/>
    </source>
</evidence>
<keyword evidence="1" id="KW-0812">Transmembrane</keyword>
<reference evidence="2 3" key="1">
    <citation type="submission" date="2021-07" db="EMBL/GenBank/DDBJ databases">
        <title>Whole Genome Sequence of Nocardia Iowensis.</title>
        <authorList>
            <person name="Lamm A."/>
            <person name="Collins-Fairclough A.M."/>
            <person name="Bunk B."/>
            <person name="Sproer C."/>
        </authorList>
    </citation>
    <scope>NUCLEOTIDE SEQUENCE [LARGE SCALE GENOMIC DNA]</scope>
    <source>
        <strain evidence="2 3">NRRL 5646</strain>
    </source>
</reference>
<accession>A0ABX8RTA3</accession>
<keyword evidence="1" id="KW-1133">Transmembrane helix</keyword>
<evidence type="ECO:0000313" key="3">
    <source>
        <dbReference type="Proteomes" id="UP000694257"/>
    </source>
</evidence>
<dbReference type="EMBL" id="CP078145">
    <property type="protein sequence ID" value="QXN90721.1"/>
    <property type="molecule type" value="Genomic_DNA"/>
</dbReference>
<keyword evidence="3" id="KW-1185">Reference proteome</keyword>
<protein>
    <submittedName>
        <fullName evidence="2">Uncharacterized protein</fullName>
    </submittedName>
</protein>
<feature type="transmembrane region" description="Helical" evidence="1">
    <location>
        <begin position="35"/>
        <end position="53"/>
    </location>
</feature>
<feature type="transmembrane region" description="Helical" evidence="1">
    <location>
        <begin position="69"/>
        <end position="89"/>
    </location>
</feature>